<sequence>MSGRPKRRGRPPKTPGSDKPKFQMHLLKKPKYLQNLETVDVVQSPPPARTAASRRSAPASIGNRTAAVVETPSRNTRRSNQKPKTPKTPVAPKPRALRASTSKKKNTKKKTTVDKSHDYHYGSDFDESEKSEEPSESEQSDTNVEDAVDDVSDSDFSVSGFSVASRARKSNVSYIRNPSPEPLWLRGEEIPKLELPKSSEDLLVPTEHVMQALSVYEVLRRFKSQVRLSPFRFEDFCAALVYEEQSYLLAEIHIMLLKAILREEDLQQTHYGAVDQKDSINSVLYFMDTITWPEVLREYIESDKSFDPQVLKVFNSGDEYPFTNIRNRLSVLQFLTDQFLTSTLIREDFVHEGHSFQYDDHCRVCHKVGDLLCCETCPAVFHLECAEPPLHDVPTEDWQCNLCKEHKVIGVSDCIPDDEKSGLSSRQDHLAYDRHGRKYWFLVRRIFIENEETGECWYYTTEEQLGLLIDSLDREMESTLFNELEKFKDEINRQMKITMDLTLQYRPSNRKTFLDIENSYIIGMREEMQKKKETEIAKNDTNNSEDNTDNVKGDNESKKDGKQENPDDVSVDKNENENGNGDLKNDDNSMDVDDGEHNHSLRSTRNRSLRLKPAQISQRQTPEQQKKVAVVEKPSPVNSYLDNLGTRLTRFKAQHIAAGTYLFKLGMDNSFKTYVNQYSTNPTALNKIQKNEERDKKRYMSHKFSLTGPGEYKWCGQLFGSRSTLISTVKQTIISLDNLLPSSLMHINWSVLRKPWLNQVNSCSTPKDFARVMVVLMSCIKPVVYAPVWHEQLGHVKIYRITHAEREEKKKTDKKDKKDKDAEEDERNRLTIHFVKYTLGLKHQVHKQKGEEYRIHGQWGWQWLSKTRDYKLADSSKQGLAAGPAKRIFQGKGNELKLINDKGVRTFSIAETLYDSIILKECTFDSEVSSEIPKDQSVIHLDSVKDIDFINMKILSPIDKLDENINISSTLCSTSRIMYPKLAKKCKTDMLLPRRMQLKLAEERSILTKNTIAPKTVPEIENTKPPSASSQLQTETITKMREKSYMLNSLQKRVIQLKQHYLSFNTMSEHMICYNSSCRAANKSSMTASCYSPLCIRHVSVRNELLSLLRKMNILKSELTELKASMPKDQGVLNIKTEKTDNTPSEPVQIKTEVKKEENVVKSEQITQENDEVKTESTAKEKDIKLENEDEQNVKVDVTSCSPSSNELVFSLSILKPARKRGGAKREGVLVDCIDDGRVYSTEDTRKKIYLKKLLSNNVPVKKKAEKIKYPPTSRFYTRSKRCSLLILPKHELRKLARHGGHDIVSGFNPNSKTNNAVWPYPCPRPYFKTCWLYRTIMFNTISAAALQLRILWACLKWDELTAKTAHLASKREVTTETELVTTETLECRTSGQFKEHTEYLIRKVVIPLDIPKQVREVTPIRSGLRKRKREEAPRNTAPQVSEVWVDESKLELVEIKQFHERVEREMQMQQAMKTRASSAFANKLLHNDSSHNRNINDKLRTQNSNTTENIKEQLEQSLRAQRIAYKRSSVNNDSNSSNKKLCMEVSNSQSPVTSSSTQRMKLVPGEGGRLRLMPNNKPLAQSPALLQSSPRVVNKPTTNTTTPSTRRIFMTKCPDGKTRLMTTPKTIITDASVINQNSMKIQSNNSQIVNTNNVTQQKLQCVKGEDGKIQFKGLLPGQQLIQLPDGKLHVTNYINPSPSRTVQIAKNTILANNNNLQKSGTQTIILNRGSQPLQQVLKPQTSQVVVSGGQLVNVSQGQQMILQHINPNKATIATINGQQVLIRSNTSTSANIINSGGQPIKFVRPQQTVQKVHQSIPPLSPRVTQTTGIVQDQHRSQNVPAPVVDEQEKLLLVNQPPGTVIKCITAQVIQSPTHGNKIVLQGLQGNDFTPQQLQLVKQQVKQQLLKAQESSGTQGVLGPTKIYLAVQPPDSQLPAVQKTGIVAPVTAQPTIKIEPSPKPSVPVPNDVSQSLTQIKTEPPSKSPVNKIPVIKEEPIDSSNSFVVTPNYISQSIKNVLKNEDLNPETQEKLLQLQKYQEQQLRDPVPQPTVPASPVRKRPLDADNLSEFEPPKKSTERDNSGSLVSPEKSKLYQTLKQGDDLRKMQQLQSKLQVSLFKQKELLKKDILKKRALLEKELQIDIQKEIAASVTVSSADSTTTSTNVTEKTTPVTPVSAQMTPPQGSSKRKHGSGPPTTIQTTPHANSNSKTSNLGPGRRRPMKVSPPAPNRNHSRPSTPAKKSSPKKSKKEKIMCLCRTPYDSSKFYVGCDMCQNWFHGSCVGITVQMSKRISEWYCPECKRSTDPEVLYCICRKPYDDQQFYICCDKCQDWFHGSCVGVLQCEGDKMDDYNCPRCMSNSEINFANLKPLNQQDNDDLLKLVKQIHSHKNAWPFMDPVDPHEAPDYYNVVKEPMDLNSIGKNVTDKTYKNLTEFIRDMIKVFDNCRFYNPRESQFYKCAEILEQFFVTKLKNLRDKFCEQYMKV</sequence>
<dbReference type="EMBL" id="VUJU01000396">
    <property type="protein sequence ID" value="KAF0770699.1"/>
    <property type="molecule type" value="Genomic_DNA"/>
</dbReference>
<dbReference type="Pfam" id="PF00628">
    <property type="entry name" value="PHD"/>
    <property type="match status" value="3"/>
</dbReference>
<feature type="domain" description="DDT" evidence="14">
    <location>
        <begin position="206"/>
        <end position="266"/>
    </location>
</feature>
<evidence type="ECO:0000313" key="15">
    <source>
        <dbReference type="EMBL" id="KAF0770699.1"/>
    </source>
</evidence>
<dbReference type="CDD" id="cd05509">
    <property type="entry name" value="Bromo_gcn5_like"/>
    <property type="match status" value="1"/>
</dbReference>
<gene>
    <name evidence="15" type="ORF">FWK35_00000953</name>
</gene>
<feature type="region of interest" description="Disordered" evidence="11">
    <location>
        <begin position="1527"/>
        <end position="1561"/>
    </location>
</feature>
<evidence type="ECO:0000256" key="4">
    <source>
        <dbReference type="ARBA" id="ARBA00022833"/>
    </source>
</evidence>
<keyword evidence="6 9" id="KW-0103">Bromodomain</keyword>
<dbReference type="PROSITE" id="PS50014">
    <property type="entry name" value="BROMODOMAIN_2"/>
    <property type="match status" value="1"/>
</dbReference>
<dbReference type="SMART" id="SM00297">
    <property type="entry name" value="BROMO"/>
    <property type="match status" value="1"/>
</dbReference>
<evidence type="ECO:0000256" key="10">
    <source>
        <dbReference type="PROSITE-ProRule" id="PRU00146"/>
    </source>
</evidence>
<dbReference type="PROSITE" id="PS50827">
    <property type="entry name" value="DDT"/>
    <property type="match status" value="1"/>
</dbReference>
<feature type="region of interest" description="Disordered" evidence="11">
    <location>
        <begin position="1487"/>
        <end position="1510"/>
    </location>
</feature>
<feature type="domain" description="PHD-type" evidence="13">
    <location>
        <begin position="359"/>
        <end position="406"/>
    </location>
</feature>
<dbReference type="InterPro" id="IPR019786">
    <property type="entry name" value="Zinc_finger_PHD-type_CS"/>
</dbReference>
<evidence type="ECO:0000256" key="2">
    <source>
        <dbReference type="ARBA" id="ARBA00022723"/>
    </source>
</evidence>
<dbReference type="GO" id="GO:0016589">
    <property type="term" value="C:NURF complex"/>
    <property type="evidence" value="ECO:0007669"/>
    <property type="project" value="InterPro"/>
</dbReference>
<feature type="compositionally biased region" description="Basic residues" evidence="11">
    <location>
        <begin position="1"/>
        <end position="11"/>
    </location>
</feature>
<dbReference type="SUPFAM" id="SSF57903">
    <property type="entry name" value="FYVE/PHD zinc finger"/>
    <property type="match status" value="3"/>
</dbReference>
<dbReference type="PANTHER" id="PTHR45975:SF2">
    <property type="entry name" value="NUCLEOSOME-REMODELING FACTOR SUBUNIT BPTF"/>
    <property type="match status" value="1"/>
</dbReference>
<feature type="region of interest" description="Disordered" evidence="11">
    <location>
        <begin position="1"/>
        <end position="23"/>
    </location>
</feature>
<evidence type="ECO:0000256" key="1">
    <source>
        <dbReference type="ARBA" id="ARBA00004123"/>
    </source>
</evidence>
<feature type="domain" description="PHD-type" evidence="13">
    <location>
        <begin position="2249"/>
        <end position="2300"/>
    </location>
</feature>
<feature type="compositionally biased region" description="Basic residues" evidence="11">
    <location>
        <begin position="101"/>
        <end position="110"/>
    </location>
</feature>
<dbReference type="InterPro" id="IPR028941">
    <property type="entry name" value="WHIM2_dom"/>
</dbReference>
<dbReference type="InterPro" id="IPR019787">
    <property type="entry name" value="Znf_PHD-finger"/>
</dbReference>
<dbReference type="SMART" id="SM00249">
    <property type="entry name" value="PHD"/>
    <property type="match status" value="3"/>
</dbReference>
<feature type="compositionally biased region" description="Polar residues" evidence="11">
    <location>
        <begin position="2192"/>
        <end position="2211"/>
    </location>
</feature>
<evidence type="ECO:0000259" key="14">
    <source>
        <dbReference type="PROSITE" id="PS50827"/>
    </source>
</evidence>
<dbReference type="SUPFAM" id="SSF47370">
    <property type="entry name" value="Bromodomain"/>
    <property type="match status" value="1"/>
</dbReference>
<dbReference type="OrthoDB" id="784962at2759"/>
<feature type="compositionally biased region" description="Low complexity" evidence="11">
    <location>
        <begin position="49"/>
        <end position="60"/>
    </location>
</feature>
<evidence type="ECO:0000256" key="9">
    <source>
        <dbReference type="PROSITE-ProRule" id="PRU00035"/>
    </source>
</evidence>
<dbReference type="InterPro" id="IPR038028">
    <property type="entry name" value="BPTF"/>
</dbReference>
<evidence type="ECO:0000313" key="16">
    <source>
        <dbReference type="Proteomes" id="UP000478052"/>
    </source>
</evidence>
<dbReference type="Pfam" id="PF00439">
    <property type="entry name" value="Bromodomain"/>
    <property type="match status" value="1"/>
</dbReference>
<keyword evidence="2" id="KW-0479">Metal-binding</keyword>
<evidence type="ECO:0000259" key="13">
    <source>
        <dbReference type="PROSITE" id="PS50016"/>
    </source>
</evidence>
<dbReference type="PANTHER" id="PTHR45975">
    <property type="entry name" value="NUCLEOSOME-REMODELING FACTOR SUBUNIT BPTF"/>
    <property type="match status" value="1"/>
</dbReference>
<feature type="region of interest" description="Disordered" evidence="11">
    <location>
        <begin position="1953"/>
        <end position="1986"/>
    </location>
</feature>
<feature type="compositionally biased region" description="Low complexity" evidence="11">
    <location>
        <begin position="2149"/>
        <end position="2174"/>
    </location>
</feature>
<dbReference type="PRINTS" id="PR00503">
    <property type="entry name" value="BROMODOMAIN"/>
</dbReference>
<dbReference type="CDD" id="cd15560">
    <property type="entry name" value="PHD2_3_BPTF"/>
    <property type="match status" value="2"/>
</dbReference>
<feature type="compositionally biased region" description="Basic residues" evidence="11">
    <location>
        <begin position="75"/>
        <end position="85"/>
    </location>
</feature>
<keyword evidence="16" id="KW-1185">Reference proteome</keyword>
<feature type="region of interest" description="Disordered" evidence="11">
    <location>
        <begin position="2037"/>
        <end position="2088"/>
    </location>
</feature>
<dbReference type="InterPro" id="IPR011011">
    <property type="entry name" value="Znf_FYVE_PHD"/>
</dbReference>
<evidence type="ECO:0000256" key="8">
    <source>
        <dbReference type="ARBA" id="ARBA00023242"/>
    </source>
</evidence>
<protein>
    <submittedName>
        <fullName evidence="15">Nucleosome-remodeling factor subunit NURF301-like isoform X1</fullName>
    </submittedName>
</protein>
<feature type="compositionally biased region" description="Acidic residues" evidence="11">
    <location>
        <begin position="124"/>
        <end position="148"/>
    </location>
</feature>
<dbReference type="InterPro" id="IPR036427">
    <property type="entry name" value="Bromodomain-like_sf"/>
</dbReference>
<reference evidence="15 16" key="1">
    <citation type="submission" date="2019-08" db="EMBL/GenBank/DDBJ databases">
        <title>Whole genome of Aphis craccivora.</title>
        <authorList>
            <person name="Voronova N.V."/>
            <person name="Shulinski R.S."/>
            <person name="Bandarenka Y.V."/>
            <person name="Zhorov D.G."/>
            <person name="Warner D."/>
        </authorList>
    </citation>
    <scope>NUCLEOTIDE SEQUENCE [LARGE SCALE GENOMIC DNA]</scope>
    <source>
        <strain evidence="15">180601</strain>
        <tissue evidence="15">Whole Body</tissue>
    </source>
</reference>
<evidence type="ECO:0000256" key="11">
    <source>
        <dbReference type="SAM" id="MobiDB-lite"/>
    </source>
</evidence>
<dbReference type="Proteomes" id="UP000478052">
    <property type="component" value="Unassembled WGS sequence"/>
</dbReference>
<dbReference type="InterPro" id="IPR001965">
    <property type="entry name" value="Znf_PHD"/>
</dbReference>
<evidence type="ECO:0000256" key="6">
    <source>
        <dbReference type="ARBA" id="ARBA00023117"/>
    </source>
</evidence>
<name>A0A6G0ZHX8_APHCR</name>
<dbReference type="GO" id="GO:0008270">
    <property type="term" value="F:zinc ion binding"/>
    <property type="evidence" value="ECO:0007669"/>
    <property type="project" value="UniProtKB-KW"/>
</dbReference>
<keyword evidence="5" id="KW-0805">Transcription regulation</keyword>
<evidence type="ECO:0000256" key="7">
    <source>
        <dbReference type="ARBA" id="ARBA00023163"/>
    </source>
</evidence>
<feature type="compositionally biased region" description="Low complexity" evidence="11">
    <location>
        <begin position="1529"/>
        <end position="1539"/>
    </location>
</feature>
<feature type="domain" description="Bromo" evidence="12">
    <location>
        <begin position="2383"/>
        <end position="2453"/>
    </location>
</feature>
<feature type="domain" description="PHD-type" evidence="13">
    <location>
        <begin position="2305"/>
        <end position="2356"/>
    </location>
</feature>
<organism evidence="15 16">
    <name type="scientific">Aphis craccivora</name>
    <name type="common">Cowpea aphid</name>
    <dbReference type="NCBI Taxonomy" id="307492"/>
    <lineage>
        <taxon>Eukaryota</taxon>
        <taxon>Metazoa</taxon>
        <taxon>Ecdysozoa</taxon>
        <taxon>Arthropoda</taxon>
        <taxon>Hexapoda</taxon>
        <taxon>Insecta</taxon>
        <taxon>Pterygota</taxon>
        <taxon>Neoptera</taxon>
        <taxon>Paraneoptera</taxon>
        <taxon>Hemiptera</taxon>
        <taxon>Sternorrhyncha</taxon>
        <taxon>Aphidomorpha</taxon>
        <taxon>Aphidoidea</taxon>
        <taxon>Aphididae</taxon>
        <taxon>Aphidini</taxon>
        <taxon>Aphis</taxon>
        <taxon>Aphis</taxon>
    </lineage>
</organism>
<dbReference type="SMART" id="SM00571">
    <property type="entry name" value="DDT"/>
    <property type="match status" value="1"/>
</dbReference>
<feature type="compositionally biased region" description="Polar residues" evidence="11">
    <location>
        <begin position="1967"/>
        <end position="1976"/>
    </location>
</feature>
<dbReference type="PROSITE" id="PS01359">
    <property type="entry name" value="ZF_PHD_1"/>
    <property type="match status" value="1"/>
</dbReference>
<comment type="subcellular location">
    <subcellularLocation>
        <location evidence="1">Nucleus</location>
    </subcellularLocation>
</comment>
<evidence type="ECO:0000259" key="12">
    <source>
        <dbReference type="PROSITE" id="PS50014"/>
    </source>
</evidence>
<dbReference type="InterPro" id="IPR018359">
    <property type="entry name" value="Bromodomain_CS"/>
</dbReference>
<dbReference type="InterPro" id="IPR018501">
    <property type="entry name" value="DDT_dom"/>
</dbReference>
<feature type="region of interest" description="Disordered" evidence="11">
    <location>
        <begin position="532"/>
        <end position="627"/>
    </location>
</feature>
<evidence type="ECO:0000256" key="5">
    <source>
        <dbReference type="ARBA" id="ARBA00023015"/>
    </source>
</evidence>
<accession>A0A6G0ZHX8</accession>
<dbReference type="Pfam" id="PF02791">
    <property type="entry name" value="DDT"/>
    <property type="match status" value="1"/>
</dbReference>
<keyword evidence="4" id="KW-0862">Zinc</keyword>
<comment type="caution">
    <text evidence="15">The sequence shown here is derived from an EMBL/GenBank/DDBJ whole genome shotgun (WGS) entry which is preliminary data.</text>
</comment>
<dbReference type="GO" id="GO:0000978">
    <property type="term" value="F:RNA polymerase II cis-regulatory region sequence-specific DNA binding"/>
    <property type="evidence" value="ECO:0007669"/>
    <property type="project" value="TreeGrafter"/>
</dbReference>
<dbReference type="PROSITE" id="PS50016">
    <property type="entry name" value="ZF_PHD_2"/>
    <property type="match status" value="3"/>
</dbReference>
<feature type="compositionally biased region" description="Basic and acidic residues" evidence="11">
    <location>
        <begin position="2069"/>
        <end position="2079"/>
    </location>
</feature>
<keyword evidence="7" id="KW-0804">Transcription</keyword>
<dbReference type="CDD" id="cd15559">
    <property type="entry name" value="PHD1_BPTF"/>
    <property type="match status" value="1"/>
</dbReference>
<feature type="compositionally biased region" description="Low complexity" evidence="11">
    <location>
        <begin position="1546"/>
        <end position="1559"/>
    </location>
</feature>
<feature type="compositionally biased region" description="Basic residues" evidence="11">
    <location>
        <begin position="600"/>
        <end position="610"/>
    </location>
</feature>
<evidence type="ECO:0000256" key="3">
    <source>
        <dbReference type="ARBA" id="ARBA00022771"/>
    </source>
</evidence>
<feature type="compositionally biased region" description="Basic and acidic residues" evidence="11">
    <location>
        <begin position="111"/>
        <end position="123"/>
    </location>
</feature>
<proteinExistence type="predicted"/>
<dbReference type="InterPro" id="IPR001487">
    <property type="entry name" value="Bromodomain"/>
</dbReference>
<keyword evidence="8" id="KW-0539">Nucleus</keyword>
<feature type="compositionally biased region" description="Basic and acidic residues" evidence="11">
    <location>
        <begin position="1487"/>
        <end position="1501"/>
    </location>
</feature>
<dbReference type="PROSITE" id="PS00633">
    <property type="entry name" value="BROMODOMAIN_1"/>
    <property type="match status" value="1"/>
</dbReference>
<keyword evidence="3 10" id="KW-0863">Zinc-finger</keyword>
<feature type="region of interest" description="Disordered" evidence="11">
    <location>
        <begin position="35"/>
        <end position="148"/>
    </location>
</feature>
<dbReference type="Gene3D" id="1.20.920.10">
    <property type="entry name" value="Bromodomain-like"/>
    <property type="match status" value="1"/>
</dbReference>
<dbReference type="Pfam" id="PF15613">
    <property type="entry name" value="WSD"/>
    <property type="match status" value="1"/>
</dbReference>
<feature type="region of interest" description="Disordered" evidence="11">
    <location>
        <begin position="2149"/>
        <end position="2244"/>
    </location>
</feature>
<dbReference type="InterPro" id="IPR013083">
    <property type="entry name" value="Znf_RING/FYVE/PHD"/>
</dbReference>
<dbReference type="Gene3D" id="3.30.40.10">
    <property type="entry name" value="Zinc/RING finger domain, C3HC4 (zinc finger)"/>
    <property type="match status" value="3"/>
</dbReference>
<dbReference type="GO" id="GO:0006357">
    <property type="term" value="P:regulation of transcription by RNA polymerase II"/>
    <property type="evidence" value="ECO:0007669"/>
    <property type="project" value="InterPro"/>
</dbReference>
<feature type="compositionally biased region" description="Basic and acidic residues" evidence="11">
    <location>
        <begin position="549"/>
        <end position="576"/>
    </location>
</feature>